<dbReference type="Proteomes" id="UP001240777">
    <property type="component" value="Unassembled WGS sequence"/>
</dbReference>
<evidence type="ECO:0000256" key="2">
    <source>
        <dbReference type="ARBA" id="ARBA00022596"/>
    </source>
</evidence>
<dbReference type="SUPFAM" id="SSF52540">
    <property type="entry name" value="P-loop containing nucleoside triphosphate hydrolases"/>
    <property type="match status" value="1"/>
</dbReference>
<dbReference type="Pfam" id="PF02492">
    <property type="entry name" value="cobW"/>
    <property type="match status" value="1"/>
</dbReference>
<evidence type="ECO:0000256" key="4">
    <source>
        <dbReference type="ARBA" id="ARBA00022741"/>
    </source>
</evidence>
<keyword evidence="4" id="KW-0547">Nucleotide-binding</keyword>
<dbReference type="RefSeq" id="WP_305516888.1">
    <property type="nucleotide sequence ID" value="NZ_JAUPEV010000004.1"/>
</dbReference>
<dbReference type="GO" id="GO:0003924">
    <property type="term" value="F:GTPase activity"/>
    <property type="evidence" value="ECO:0007669"/>
    <property type="project" value="InterPro"/>
</dbReference>
<dbReference type="NCBIfam" id="TIGR00073">
    <property type="entry name" value="hypB"/>
    <property type="match status" value="1"/>
</dbReference>
<reference evidence="9" key="2">
    <citation type="submission" date="2023-07" db="EMBL/GenBank/DDBJ databases">
        <authorList>
            <person name="Aydin F."/>
            <person name="Tarhane S."/>
            <person name="Saticioglu I.B."/>
            <person name="Karakaya E."/>
            <person name="Abay S."/>
            <person name="Guran O."/>
            <person name="Bozkurt E."/>
            <person name="Uzum N."/>
            <person name="Olgun K."/>
            <person name="Jablonski D."/>
        </authorList>
    </citation>
    <scope>NUCLEOTIDE SEQUENCE</scope>
    <source>
        <strain evidence="9">Faydin-H75</strain>
    </source>
</reference>
<name>A0AA90Q2L0_9HELI</name>
<dbReference type="Proteomes" id="UP001177258">
    <property type="component" value="Unassembled WGS sequence"/>
</dbReference>
<comment type="caution">
    <text evidence="10">The sequence shown here is derived from an EMBL/GenBank/DDBJ whole genome shotgun (WGS) entry which is preliminary data.</text>
</comment>
<evidence type="ECO:0000256" key="3">
    <source>
        <dbReference type="ARBA" id="ARBA00022723"/>
    </source>
</evidence>
<comment type="similarity">
    <text evidence="1">Belongs to the SIMIBI class G3E GTPase family. HypB/HupM subfamily.</text>
</comment>
<evidence type="ECO:0000256" key="7">
    <source>
        <dbReference type="ARBA" id="ARBA00023134"/>
    </source>
</evidence>
<dbReference type="InterPro" id="IPR027417">
    <property type="entry name" value="P-loop_NTPase"/>
</dbReference>
<reference evidence="10 12" key="1">
    <citation type="submission" date="2023-07" db="EMBL/GenBank/DDBJ databases">
        <title>Unpublished Manusciprt.</title>
        <authorList>
            <person name="Aydin F."/>
            <person name="Tarhane S."/>
            <person name="Saticioglu I.B."/>
            <person name="Karakaya E."/>
            <person name="Abay S."/>
            <person name="Guran O."/>
            <person name="Bozkurt E."/>
            <person name="Uzum N."/>
            <person name="Olgun K."/>
            <person name="Jablonski D."/>
        </authorList>
    </citation>
    <scope>NUCLEOTIDE SEQUENCE</scope>
    <source>
        <strain evidence="12">faydin-H75</strain>
        <strain evidence="10">Faydin-H76</strain>
    </source>
</reference>
<evidence type="ECO:0000313" key="12">
    <source>
        <dbReference type="Proteomes" id="UP001240777"/>
    </source>
</evidence>
<evidence type="ECO:0000313" key="10">
    <source>
        <dbReference type="EMBL" id="MDP2538963.1"/>
    </source>
</evidence>
<keyword evidence="12" id="KW-1185">Reference proteome</keyword>
<accession>A0AA90Q2L0</accession>
<keyword evidence="6" id="KW-0862">Zinc</keyword>
<organism evidence="10 11">
    <name type="scientific">Helicobacter cappadocius</name>
    <dbReference type="NCBI Taxonomy" id="3063998"/>
    <lineage>
        <taxon>Bacteria</taxon>
        <taxon>Pseudomonadati</taxon>
        <taxon>Campylobacterota</taxon>
        <taxon>Epsilonproteobacteria</taxon>
        <taxon>Campylobacterales</taxon>
        <taxon>Helicobacteraceae</taxon>
        <taxon>Helicobacter</taxon>
    </lineage>
</organism>
<dbReference type="InterPro" id="IPR003495">
    <property type="entry name" value="CobW/HypB/UreG_nucleotide-bd"/>
</dbReference>
<dbReference type="PANTHER" id="PTHR30134:SF2">
    <property type="entry name" value="HYDROGENASE MATURATION FACTOR HYPB"/>
    <property type="match status" value="1"/>
</dbReference>
<dbReference type="GO" id="GO:0016151">
    <property type="term" value="F:nickel cation binding"/>
    <property type="evidence" value="ECO:0007669"/>
    <property type="project" value="InterPro"/>
</dbReference>
<evidence type="ECO:0000313" key="9">
    <source>
        <dbReference type="EMBL" id="MDO7253048.1"/>
    </source>
</evidence>
<reference evidence="9 11" key="3">
    <citation type="journal article" date="2024" name="Syst. Appl. Microbiol.">
        <title>Helicobacter cappadocius sp. nov., from lizards: The first psychrotrophic Helicobacter species.</title>
        <authorList>
            <person name="Aydin F."/>
            <person name="Tarhane S."/>
            <person name="Karakaya E."/>
            <person name="Abay S."/>
            <person name="Kayman T."/>
            <person name="Guran O."/>
            <person name="Bozkurt E."/>
            <person name="Uzum N."/>
            <person name="Avci A."/>
            <person name="Olgun K."/>
            <person name="Jablonski D."/>
            <person name="Guran C."/>
            <person name="Burcin Saticioglu I."/>
        </authorList>
    </citation>
    <scope>NUCLEOTIDE SEQUENCE [LARGE SCALE GENOMIC DNA]</scope>
    <source>
        <strain evidence="9">Faydin-H75</strain>
        <strain evidence="11">faydin-H76</strain>
    </source>
</reference>
<evidence type="ECO:0000259" key="8">
    <source>
        <dbReference type="Pfam" id="PF02492"/>
    </source>
</evidence>
<protein>
    <submittedName>
        <fullName evidence="10">Hydrogenase nickel incorporation protein HypB</fullName>
    </submittedName>
</protein>
<dbReference type="GO" id="GO:0008270">
    <property type="term" value="F:zinc ion binding"/>
    <property type="evidence" value="ECO:0007669"/>
    <property type="project" value="TreeGrafter"/>
</dbReference>
<evidence type="ECO:0000256" key="5">
    <source>
        <dbReference type="ARBA" id="ARBA00022801"/>
    </source>
</evidence>
<keyword evidence="5" id="KW-0378">Hydrolase</keyword>
<dbReference type="AlphaFoldDB" id="A0AA90Q2L0"/>
<dbReference type="GO" id="GO:0005525">
    <property type="term" value="F:GTP binding"/>
    <property type="evidence" value="ECO:0007669"/>
    <property type="project" value="UniProtKB-KW"/>
</dbReference>
<gene>
    <name evidence="10" type="primary">hypB</name>
    <name evidence="9" type="ORF">Q5I04_03875</name>
    <name evidence="10" type="ORF">Q5I06_04130</name>
</gene>
<keyword evidence="3" id="KW-0479">Metal-binding</keyword>
<proteinExistence type="inferred from homology"/>
<dbReference type="GO" id="GO:0051604">
    <property type="term" value="P:protein maturation"/>
    <property type="evidence" value="ECO:0007669"/>
    <property type="project" value="InterPro"/>
</dbReference>
<sequence length="241" mass="27155">MNTREQSLQNNPNLNKKNVQIVEKILSKNDLKAKQLREKYKNEGLYTINLMSSPGSGKTTLLESLSEFNDFKFCVVEGDLQTNRDADRLIKKGVFAEQIATGEACHLEASMVEKAYEKLKNKGATQNADYLVIENVGNLVCPASYDLGAALNIVLLSVPEGDDKVLKYPTMFLCADVVVISKSDMIDYFGFRVSQVQEDMAKLKPDVPIFLTNSKDKKSLEKFKDFIINNKKQGYYSKHSF</sequence>
<keyword evidence="7" id="KW-0342">GTP-binding</keyword>
<dbReference type="Gene3D" id="3.40.50.300">
    <property type="entry name" value="P-loop containing nucleotide triphosphate hydrolases"/>
    <property type="match status" value="1"/>
</dbReference>
<dbReference type="PANTHER" id="PTHR30134">
    <property type="entry name" value="HYDROGENASE PROTEIN ASSEMBLY PROTEIN, NICKEL CHAPERONE"/>
    <property type="match status" value="1"/>
</dbReference>
<evidence type="ECO:0000313" key="11">
    <source>
        <dbReference type="Proteomes" id="UP001177258"/>
    </source>
</evidence>
<dbReference type="InterPro" id="IPR004392">
    <property type="entry name" value="Hyd_mat_HypB"/>
</dbReference>
<evidence type="ECO:0000256" key="1">
    <source>
        <dbReference type="ARBA" id="ARBA00006211"/>
    </source>
</evidence>
<dbReference type="EMBL" id="JAUPEV010000004">
    <property type="protein sequence ID" value="MDO7253048.1"/>
    <property type="molecule type" value="Genomic_DNA"/>
</dbReference>
<feature type="domain" description="CobW/HypB/UreG nucleotide-binding" evidence="8">
    <location>
        <begin position="48"/>
        <end position="209"/>
    </location>
</feature>
<dbReference type="PIRSF" id="PIRSF005624">
    <property type="entry name" value="Ni-bind_GTPase"/>
    <property type="match status" value="1"/>
</dbReference>
<dbReference type="EMBL" id="JAUYZK010000005">
    <property type="protein sequence ID" value="MDP2538963.1"/>
    <property type="molecule type" value="Genomic_DNA"/>
</dbReference>
<evidence type="ECO:0000256" key="6">
    <source>
        <dbReference type="ARBA" id="ARBA00022833"/>
    </source>
</evidence>
<keyword evidence="2" id="KW-0533">Nickel</keyword>